<organism evidence="2 3">
    <name type="scientific">Boothiomyces macroporosus</name>
    <dbReference type="NCBI Taxonomy" id="261099"/>
    <lineage>
        <taxon>Eukaryota</taxon>
        <taxon>Fungi</taxon>
        <taxon>Fungi incertae sedis</taxon>
        <taxon>Chytridiomycota</taxon>
        <taxon>Chytridiomycota incertae sedis</taxon>
        <taxon>Chytridiomycetes</taxon>
        <taxon>Rhizophydiales</taxon>
        <taxon>Terramycetaceae</taxon>
        <taxon>Boothiomyces</taxon>
    </lineage>
</organism>
<dbReference type="Proteomes" id="UP001210925">
    <property type="component" value="Unassembled WGS sequence"/>
</dbReference>
<sequence length="203" mass="23066">MKTIRIDFTSDVICPWCYVGKKHVEAAIKHFPEINFDIHFHPFQLNPALPIEGKDKVEMYEQKFGKERFQMMSSRIKQVGEPLGIHFNHAGLVANTLNAHRLIHFASQNGIAGAVKNELLSAYHEKAQNIGDFKVLADCYEQAGGNKEQALAYLKSDEGKDQVNRECREAQLRGIHGVPYIQLNGVHVEDYFSENLIKIIESM</sequence>
<dbReference type="EMBL" id="JADGKB010000039">
    <property type="protein sequence ID" value="KAJ3257379.1"/>
    <property type="molecule type" value="Genomic_DNA"/>
</dbReference>
<dbReference type="PANTHER" id="PTHR13887">
    <property type="entry name" value="GLUTATHIONE S-TRANSFERASE KAPPA"/>
    <property type="match status" value="1"/>
</dbReference>
<dbReference type="AlphaFoldDB" id="A0AAD5Y8B3"/>
<reference evidence="2" key="1">
    <citation type="submission" date="2020-05" db="EMBL/GenBank/DDBJ databases">
        <title>Phylogenomic resolution of chytrid fungi.</title>
        <authorList>
            <person name="Stajich J.E."/>
            <person name="Amses K."/>
            <person name="Simmons R."/>
            <person name="Seto K."/>
            <person name="Myers J."/>
            <person name="Bonds A."/>
            <person name="Quandt C.A."/>
            <person name="Barry K."/>
            <person name="Liu P."/>
            <person name="Grigoriev I."/>
            <person name="Longcore J.E."/>
            <person name="James T.Y."/>
        </authorList>
    </citation>
    <scope>NUCLEOTIDE SEQUENCE</scope>
    <source>
        <strain evidence="2">PLAUS21</strain>
    </source>
</reference>
<feature type="domain" description="DSBA-like thioredoxin" evidence="1">
    <location>
        <begin position="6"/>
        <end position="186"/>
    </location>
</feature>
<protein>
    <recommendedName>
        <fullName evidence="1">DSBA-like thioredoxin domain-containing protein</fullName>
    </recommendedName>
</protein>
<dbReference type="Gene3D" id="3.40.30.10">
    <property type="entry name" value="Glutaredoxin"/>
    <property type="match status" value="1"/>
</dbReference>
<comment type="caution">
    <text evidence="2">The sequence shown here is derived from an EMBL/GenBank/DDBJ whole genome shotgun (WGS) entry which is preliminary data.</text>
</comment>
<evidence type="ECO:0000259" key="1">
    <source>
        <dbReference type="Pfam" id="PF01323"/>
    </source>
</evidence>
<gene>
    <name evidence="2" type="ORF">HK103_004599</name>
</gene>
<dbReference type="SUPFAM" id="SSF52833">
    <property type="entry name" value="Thioredoxin-like"/>
    <property type="match status" value="1"/>
</dbReference>
<proteinExistence type="predicted"/>
<dbReference type="Pfam" id="PF01323">
    <property type="entry name" value="DSBA"/>
    <property type="match status" value="1"/>
</dbReference>
<dbReference type="InterPro" id="IPR036249">
    <property type="entry name" value="Thioredoxin-like_sf"/>
</dbReference>
<evidence type="ECO:0000313" key="2">
    <source>
        <dbReference type="EMBL" id="KAJ3257379.1"/>
    </source>
</evidence>
<name>A0AAD5Y8B3_9FUNG</name>
<dbReference type="GO" id="GO:0016491">
    <property type="term" value="F:oxidoreductase activity"/>
    <property type="evidence" value="ECO:0007669"/>
    <property type="project" value="InterPro"/>
</dbReference>
<dbReference type="InterPro" id="IPR001853">
    <property type="entry name" value="DSBA-like_thioredoxin_dom"/>
</dbReference>
<accession>A0AAD5Y8B3</accession>
<keyword evidence="3" id="KW-1185">Reference proteome</keyword>
<evidence type="ECO:0000313" key="3">
    <source>
        <dbReference type="Proteomes" id="UP001210925"/>
    </source>
</evidence>
<dbReference type="PANTHER" id="PTHR13887:SF41">
    <property type="entry name" value="THIOREDOXIN SUPERFAMILY PROTEIN"/>
    <property type="match status" value="1"/>
</dbReference>
<dbReference type="CDD" id="cd03024">
    <property type="entry name" value="DsbA_FrnE"/>
    <property type="match status" value="1"/>
</dbReference>